<evidence type="ECO:0000256" key="2">
    <source>
        <dbReference type="ARBA" id="ARBA00022821"/>
    </source>
</evidence>
<organism evidence="5 6">
    <name type="scientific">Stylosanthes scabra</name>
    <dbReference type="NCBI Taxonomy" id="79078"/>
    <lineage>
        <taxon>Eukaryota</taxon>
        <taxon>Viridiplantae</taxon>
        <taxon>Streptophyta</taxon>
        <taxon>Embryophyta</taxon>
        <taxon>Tracheophyta</taxon>
        <taxon>Spermatophyta</taxon>
        <taxon>Magnoliopsida</taxon>
        <taxon>eudicotyledons</taxon>
        <taxon>Gunneridae</taxon>
        <taxon>Pentapetalae</taxon>
        <taxon>rosids</taxon>
        <taxon>fabids</taxon>
        <taxon>Fabales</taxon>
        <taxon>Fabaceae</taxon>
        <taxon>Papilionoideae</taxon>
        <taxon>50 kb inversion clade</taxon>
        <taxon>dalbergioids sensu lato</taxon>
        <taxon>Dalbergieae</taxon>
        <taxon>Pterocarpus clade</taxon>
        <taxon>Stylosanthes</taxon>
    </lineage>
</organism>
<keyword evidence="1" id="KW-0677">Repeat</keyword>
<dbReference type="Gene3D" id="3.40.50.300">
    <property type="entry name" value="P-loop containing nucleotide triphosphate hydrolases"/>
    <property type="match status" value="1"/>
</dbReference>
<feature type="domain" description="Disease resistance protein winged helix" evidence="4">
    <location>
        <begin position="355"/>
        <end position="389"/>
    </location>
</feature>
<dbReference type="Pfam" id="PF00931">
    <property type="entry name" value="NB-ARC"/>
    <property type="match status" value="1"/>
</dbReference>
<sequence length="486" mass="55366">MVKVVLLKDDADLSMLGIKEISGAIILCIKRLIITRALRERSNTTWVESARNSLIELFEELKKQQEAKMVRVLARSHHNGCRKMKRIVKGLGTLIEEAERMRLCPAPIQMKNPAGLRATPSATSFAHHEVKFQGDVGMGKSAMARSVYSDEKVTENFPDRAWVDFSGKFDQRHLLKVIINRLSSDPIYEVEMEALELRVRQVVKKKKCMVVLDNVECSDEGFSSSGMLKFLLKLFKDCDAGSRILITTRDVKNVPRHEESKANTIMLNKLCVDDWLSILKNCLFRLTIDETVRNEVIKYYDGKALTAKSISHIVRFKDFIPQGLKVLENYKGDRFALIYLVMPDALRQCLLYCNLFPENQSIDVGKLIKLWMANDFVVSNSEDMERMGEVINFIRRIAENECHIMHLDSEKMARKKYVSVFPHHCTLNVASQSPLPESIAYGIASDPPMPWGSITAHMHWCSAAPQPCVTRPAALLEICYFRTHVS</sequence>
<dbReference type="Gene3D" id="1.10.10.10">
    <property type="entry name" value="Winged helix-like DNA-binding domain superfamily/Winged helix DNA-binding domain"/>
    <property type="match status" value="1"/>
</dbReference>
<dbReference type="InterPro" id="IPR036388">
    <property type="entry name" value="WH-like_DNA-bd_sf"/>
</dbReference>
<dbReference type="PANTHER" id="PTHR23155:SF1211">
    <property type="entry name" value="OS09G0313500 PROTEIN"/>
    <property type="match status" value="1"/>
</dbReference>
<evidence type="ECO:0008006" key="7">
    <source>
        <dbReference type="Google" id="ProtNLM"/>
    </source>
</evidence>
<protein>
    <recommendedName>
        <fullName evidence="7">NB-ARC domain-containing protein</fullName>
    </recommendedName>
</protein>
<dbReference type="InterPro" id="IPR027417">
    <property type="entry name" value="P-loop_NTPase"/>
</dbReference>
<name>A0ABU6VEP0_9FABA</name>
<comment type="caution">
    <text evidence="5">The sequence shown here is derived from an EMBL/GenBank/DDBJ whole genome shotgun (WGS) entry which is preliminary data.</text>
</comment>
<evidence type="ECO:0000259" key="3">
    <source>
        <dbReference type="Pfam" id="PF00931"/>
    </source>
</evidence>
<dbReference type="Proteomes" id="UP001341840">
    <property type="component" value="Unassembled WGS sequence"/>
</dbReference>
<accession>A0ABU6VEP0</accession>
<dbReference type="EMBL" id="JASCZI010151303">
    <property type="protein sequence ID" value="MED6171857.1"/>
    <property type="molecule type" value="Genomic_DNA"/>
</dbReference>
<feature type="domain" description="NB-ARC" evidence="3">
    <location>
        <begin position="130"/>
        <end position="285"/>
    </location>
</feature>
<gene>
    <name evidence="5" type="ORF">PIB30_044719</name>
</gene>
<evidence type="ECO:0000313" key="6">
    <source>
        <dbReference type="Proteomes" id="UP001341840"/>
    </source>
</evidence>
<proteinExistence type="predicted"/>
<dbReference type="InterPro" id="IPR044974">
    <property type="entry name" value="Disease_R_plants"/>
</dbReference>
<dbReference type="SUPFAM" id="SSF52540">
    <property type="entry name" value="P-loop containing nucleoside triphosphate hydrolases"/>
    <property type="match status" value="1"/>
</dbReference>
<dbReference type="InterPro" id="IPR002182">
    <property type="entry name" value="NB-ARC"/>
</dbReference>
<dbReference type="InterPro" id="IPR058922">
    <property type="entry name" value="WHD_DRP"/>
</dbReference>
<evidence type="ECO:0000313" key="5">
    <source>
        <dbReference type="EMBL" id="MED6171857.1"/>
    </source>
</evidence>
<keyword evidence="2" id="KW-0611">Plant defense</keyword>
<dbReference type="Pfam" id="PF23559">
    <property type="entry name" value="WHD_DRP"/>
    <property type="match status" value="1"/>
</dbReference>
<dbReference type="PANTHER" id="PTHR23155">
    <property type="entry name" value="DISEASE RESISTANCE PROTEIN RP"/>
    <property type="match status" value="1"/>
</dbReference>
<reference evidence="5 6" key="1">
    <citation type="journal article" date="2023" name="Plants (Basel)">
        <title>Bridging the Gap: Combining Genomics and Transcriptomics Approaches to Understand Stylosanthes scabra, an Orphan Legume from the Brazilian Caatinga.</title>
        <authorList>
            <person name="Ferreira-Neto J.R.C."/>
            <person name="da Silva M.D."/>
            <person name="Binneck E."/>
            <person name="de Melo N.F."/>
            <person name="da Silva R.H."/>
            <person name="de Melo A.L.T.M."/>
            <person name="Pandolfi V."/>
            <person name="Bustamante F.O."/>
            <person name="Brasileiro-Vidal A.C."/>
            <person name="Benko-Iseppon A.M."/>
        </authorList>
    </citation>
    <scope>NUCLEOTIDE SEQUENCE [LARGE SCALE GENOMIC DNA]</scope>
    <source>
        <tissue evidence="5">Leaves</tissue>
    </source>
</reference>
<evidence type="ECO:0000259" key="4">
    <source>
        <dbReference type="Pfam" id="PF23559"/>
    </source>
</evidence>
<keyword evidence="6" id="KW-1185">Reference proteome</keyword>
<evidence type="ECO:0000256" key="1">
    <source>
        <dbReference type="ARBA" id="ARBA00022737"/>
    </source>
</evidence>